<dbReference type="SUPFAM" id="SSF54211">
    <property type="entry name" value="Ribosomal protein S5 domain 2-like"/>
    <property type="match status" value="1"/>
</dbReference>
<dbReference type="InterPro" id="IPR023582">
    <property type="entry name" value="Impact"/>
</dbReference>
<protein>
    <submittedName>
        <fullName evidence="3">YigZ family protein</fullName>
    </submittedName>
</protein>
<comment type="similarity">
    <text evidence="1">Belongs to the IMPACT family.</text>
</comment>
<dbReference type="InterPro" id="IPR020568">
    <property type="entry name" value="Ribosomal_Su5_D2-typ_SF"/>
</dbReference>
<dbReference type="InterPro" id="IPR020569">
    <property type="entry name" value="UPF0029_Impact_CS"/>
</dbReference>
<evidence type="ECO:0000313" key="3">
    <source>
        <dbReference type="EMBL" id="MDT0554292.1"/>
    </source>
</evidence>
<accession>A0ABU2Y8C8</accession>
<dbReference type="EMBL" id="JAVRHV010000009">
    <property type="protein sequence ID" value="MDT0554292.1"/>
    <property type="molecule type" value="Genomic_DNA"/>
</dbReference>
<dbReference type="Pfam" id="PF01205">
    <property type="entry name" value="Impact_N"/>
    <property type="match status" value="1"/>
</dbReference>
<dbReference type="Proteomes" id="UP001252186">
    <property type="component" value="Unassembled WGS sequence"/>
</dbReference>
<dbReference type="Gene3D" id="3.30.230.30">
    <property type="entry name" value="Impact, N-terminal domain"/>
    <property type="match status" value="1"/>
</dbReference>
<gene>
    <name evidence="3" type="ORF">RM519_13605</name>
</gene>
<keyword evidence="4" id="KW-1185">Reference proteome</keyword>
<organism evidence="3 4">
    <name type="scientific">Urechidicola vernalis</name>
    <dbReference type="NCBI Taxonomy" id="3075600"/>
    <lineage>
        <taxon>Bacteria</taxon>
        <taxon>Pseudomonadati</taxon>
        <taxon>Bacteroidota</taxon>
        <taxon>Flavobacteriia</taxon>
        <taxon>Flavobacteriales</taxon>
        <taxon>Flavobacteriaceae</taxon>
        <taxon>Urechidicola</taxon>
    </lineage>
</organism>
<dbReference type="PANTHER" id="PTHR16301:SF20">
    <property type="entry name" value="IMPACT FAMILY MEMBER YIGZ"/>
    <property type="match status" value="1"/>
</dbReference>
<name>A0ABU2Y8C8_9FLAO</name>
<sequence length="201" mass="23375">MKDTYKTITHNFEGEIFKDRGSKFIGHVFPVIDEDEVKLHIQELKVKHHKARHWCYAWRIGKEQIRFRANDDGEPSNSGGQPILGQLVSFDVTNVLVVVVRYFGGTKLGVGGLINAYREGAKLALEVSDIVKRTIDIHFKLTFEYEHLDKVMRIIKERQLVIISRKMEMNCEYVISVRKKEAEEIKLVFENLRCLEIKTLD</sequence>
<proteinExistence type="inferred from homology"/>
<evidence type="ECO:0000259" key="2">
    <source>
        <dbReference type="Pfam" id="PF01205"/>
    </source>
</evidence>
<feature type="domain" description="Impact N-terminal" evidence="2">
    <location>
        <begin position="20"/>
        <end position="125"/>
    </location>
</feature>
<dbReference type="PROSITE" id="PS00910">
    <property type="entry name" value="UPF0029"/>
    <property type="match status" value="1"/>
</dbReference>
<evidence type="ECO:0000256" key="1">
    <source>
        <dbReference type="ARBA" id="ARBA00007665"/>
    </source>
</evidence>
<dbReference type="InterPro" id="IPR036956">
    <property type="entry name" value="Impact_N_sf"/>
</dbReference>
<dbReference type="InterPro" id="IPR001498">
    <property type="entry name" value="Impact_N"/>
</dbReference>
<reference evidence="3 4" key="1">
    <citation type="submission" date="2023-09" db="EMBL/GenBank/DDBJ databases">
        <authorList>
            <person name="Rey-Velasco X."/>
        </authorList>
    </citation>
    <scope>NUCLEOTIDE SEQUENCE [LARGE SCALE GENOMIC DNA]</scope>
    <source>
        <strain evidence="3 4">P050</strain>
    </source>
</reference>
<dbReference type="RefSeq" id="WP_311594379.1">
    <property type="nucleotide sequence ID" value="NZ_JAVRHV010000009.1"/>
</dbReference>
<dbReference type="PANTHER" id="PTHR16301">
    <property type="entry name" value="IMPACT-RELATED"/>
    <property type="match status" value="1"/>
</dbReference>
<comment type="caution">
    <text evidence="3">The sequence shown here is derived from an EMBL/GenBank/DDBJ whole genome shotgun (WGS) entry which is preliminary data.</text>
</comment>
<evidence type="ECO:0000313" key="4">
    <source>
        <dbReference type="Proteomes" id="UP001252186"/>
    </source>
</evidence>